<evidence type="ECO:0000313" key="1">
    <source>
        <dbReference type="EMBL" id="MFB5192675.1"/>
    </source>
</evidence>
<dbReference type="EMBL" id="JBDXSU010000026">
    <property type="protein sequence ID" value="MFB5192675.1"/>
    <property type="molecule type" value="Genomic_DNA"/>
</dbReference>
<dbReference type="Proteomes" id="UP001579974">
    <property type="component" value="Unassembled WGS sequence"/>
</dbReference>
<reference evidence="1 2" key="1">
    <citation type="journal article" date="2024" name="Int. J. Mol. Sci.">
        <title>Exploration of Alicyclobacillus spp. Genome in Search of Antibiotic Resistance.</title>
        <authorList>
            <person name="Bucka-Kolendo J."/>
            <person name="Kiousi D.E."/>
            <person name="Dekowska A."/>
            <person name="Mikolajczuk-Szczyrba A."/>
            <person name="Karadedos D.M."/>
            <person name="Michael P."/>
            <person name="Galanis A."/>
            <person name="Sokolowska B."/>
        </authorList>
    </citation>
    <scope>NUCLEOTIDE SEQUENCE [LARGE SCALE GENOMIC DNA]</scope>
    <source>
        <strain evidence="1 2">KKP 3000</strain>
    </source>
</reference>
<protein>
    <submittedName>
        <fullName evidence="1">Uncharacterized protein</fullName>
    </submittedName>
</protein>
<sequence>MKSSDVWISEEGIVFTGNLGGVKLLDDPVDVLREVLEENRRLREVVESMRKDASNSGSLVASYWVVDMCNDALADIDAGSGADE</sequence>
<evidence type="ECO:0000313" key="2">
    <source>
        <dbReference type="Proteomes" id="UP001579974"/>
    </source>
</evidence>
<gene>
    <name evidence="1" type="ORF">KKP3000_001884</name>
</gene>
<keyword evidence="2" id="KW-1185">Reference proteome</keyword>
<proteinExistence type="predicted"/>
<name>A0ABV5ALJ9_9BACL</name>
<accession>A0ABV5ALJ9</accession>
<dbReference type="RefSeq" id="WP_275474255.1">
    <property type="nucleotide sequence ID" value="NZ_CP162940.1"/>
</dbReference>
<organism evidence="1 2">
    <name type="scientific">Alicyclobacillus fastidiosus</name>
    <dbReference type="NCBI Taxonomy" id="392011"/>
    <lineage>
        <taxon>Bacteria</taxon>
        <taxon>Bacillati</taxon>
        <taxon>Bacillota</taxon>
        <taxon>Bacilli</taxon>
        <taxon>Bacillales</taxon>
        <taxon>Alicyclobacillaceae</taxon>
        <taxon>Alicyclobacillus</taxon>
    </lineage>
</organism>
<comment type="caution">
    <text evidence="1">The sequence shown here is derived from an EMBL/GenBank/DDBJ whole genome shotgun (WGS) entry which is preliminary data.</text>
</comment>